<dbReference type="InterPro" id="IPR016040">
    <property type="entry name" value="NAD(P)-bd_dom"/>
</dbReference>
<dbReference type="Gene3D" id="3.90.25.10">
    <property type="entry name" value="UDP-galactose 4-epimerase, domain 1"/>
    <property type="match status" value="1"/>
</dbReference>
<dbReference type="Gene3D" id="3.40.50.720">
    <property type="entry name" value="NAD(P)-binding Rossmann-like Domain"/>
    <property type="match status" value="1"/>
</dbReference>
<organism evidence="2 3">
    <name type="scientific">Streptoalloteichus tenebrarius (strain ATCC 17920 / DSM 40477 / JCM 4838 / CBS 697.72 / NBRC 16177 / NCIMB 11028 / NRRL B-12390 / A12253. 1 / ISP 5477)</name>
    <name type="common">Streptomyces tenebrarius</name>
    <dbReference type="NCBI Taxonomy" id="1933"/>
    <lineage>
        <taxon>Bacteria</taxon>
        <taxon>Bacillati</taxon>
        <taxon>Actinomycetota</taxon>
        <taxon>Actinomycetes</taxon>
        <taxon>Pseudonocardiales</taxon>
        <taxon>Pseudonocardiaceae</taxon>
        <taxon>Streptoalloteichus</taxon>
    </lineage>
</organism>
<dbReference type="RefSeq" id="WP_253671123.1">
    <property type="nucleotide sequence ID" value="NZ_JAMTCP010000025.1"/>
</dbReference>
<feature type="domain" description="NAD(P)-binding" evidence="1">
    <location>
        <begin position="6"/>
        <end position="184"/>
    </location>
</feature>
<evidence type="ECO:0000259" key="1">
    <source>
        <dbReference type="Pfam" id="PF13460"/>
    </source>
</evidence>
<dbReference type="InterPro" id="IPR036291">
    <property type="entry name" value="NAD(P)-bd_dom_sf"/>
</dbReference>
<dbReference type="EMBL" id="JAMTCP010000025">
    <property type="protein sequence ID" value="MCP2260260.1"/>
    <property type="molecule type" value="Genomic_DNA"/>
</dbReference>
<proteinExistence type="predicted"/>
<dbReference type="Pfam" id="PF13460">
    <property type="entry name" value="NAD_binding_10"/>
    <property type="match status" value="1"/>
</dbReference>
<reference evidence="2 3" key="1">
    <citation type="submission" date="2022-06" db="EMBL/GenBank/DDBJ databases">
        <title>Genomic Encyclopedia of Archaeal and Bacterial Type Strains, Phase II (KMG-II): from individual species to whole genera.</title>
        <authorList>
            <person name="Goeker M."/>
        </authorList>
    </citation>
    <scope>NUCLEOTIDE SEQUENCE [LARGE SCALE GENOMIC DNA]</scope>
    <source>
        <strain evidence="2 3">DSM 40477</strain>
    </source>
</reference>
<keyword evidence="3" id="KW-1185">Reference proteome</keyword>
<dbReference type="SUPFAM" id="SSF51735">
    <property type="entry name" value="NAD(P)-binding Rossmann-fold domains"/>
    <property type="match status" value="1"/>
</dbReference>
<evidence type="ECO:0000313" key="2">
    <source>
        <dbReference type="EMBL" id="MCP2260260.1"/>
    </source>
</evidence>
<comment type="caution">
    <text evidence="2">The sequence shown here is derived from an EMBL/GenBank/DDBJ whole genome shotgun (WGS) entry which is preliminary data.</text>
</comment>
<dbReference type="Proteomes" id="UP001205311">
    <property type="component" value="Unassembled WGS sequence"/>
</dbReference>
<dbReference type="PANTHER" id="PTHR43162">
    <property type="match status" value="1"/>
</dbReference>
<dbReference type="PANTHER" id="PTHR43162:SF1">
    <property type="entry name" value="PRESTALK A DIFFERENTIATION PROTEIN A"/>
    <property type="match status" value="1"/>
</dbReference>
<gene>
    <name evidence="2" type="ORF">LX15_003973</name>
</gene>
<evidence type="ECO:0000313" key="3">
    <source>
        <dbReference type="Proteomes" id="UP001205311"/>
    </source>
</evidence>
<name>A0ABT1HXM3_STRSD</name>
<accession>A0ABT1HXM3</accession>
<sequence length="286" mass="30430">MILVTGATGTVGSRVLRRLVDAGAKVRALTRNPARAALPAGVDVVSGDMAVPDTLVPALDGVERVFLMSAGHHKAEYDANLVSVARTTAVRHVVQLSSMGGEEFAQDGVDNELARWHREAEEALRESGMAWTILRPGEFMSNALGWAHSIRAEGVVRSPAPDLVQAPIDPDDIAAVAVAALTTPGHDGRIHTLTGPEALSARDQVAVLASALGRDIRVERISLDEQRAAMARHHPPETVAGVLQALGQAIALDRPRARPLPTVAEVLGRPARTFREWVEAHVDAFA</sequence>
<protein>
    <submittedName>
        <fullName evidence="2">Uncharacterized conserved protein YbjT, contains NAD(P)-binding and DUF2867 domains</fullName>
    </submittedName>
</protein>
<dbReference type="InterPro" id="IPR051604">
    <property type="entry name" value="Ergot_Alk_Oxidoreductase"/>
</dbReference>